<proteinExistence type="predicted"/>
<dbReference type="SUPFAM" id="SSF52540">
    <property type="entry name" value="P-loop containing nucleoside triphosphate hydrolases"/>
    <property type="match status" value="1"/>
</dbReference>
<dbReference type="OrthoDB" id="238619at2157"/>
<name>A0A847UH81_9EURY</name>
<dbReference type="Proteomes" id="UP000608662">
    <property type="component" value="Unassembled WGS sequence"/>
</dbReference>
<evidence type="ECO:0000313" key="3">
    <source>
        <dbReference type="Proteomes" id="UP000608662"/>
    </source>
</evidence>
<dbReference type="GO" id="GO:0005524">
    <property type="term" value="F:ATP binding"/>
    <property type="evidence" value="ECO:0007669"/>
    <property type="project" value="TreeGrafter"/>
</dbReference>
<dbReference type="AlphaFoldDB" id="A0A847UH81"/>
<dbReference type="InterPro" id="IPR050625">
    <property type="entry name" value="ParA/MinD_ATPase"/>
</dbReference>
<gene>
    <name evidence="2" type="ORF">GOC74_11760</name>
</gene>
<dbReference type="RefSeq" id="WP_170094280.1">
    <property type="nucleotide sequence ID" value="NZ_WOYG01000001.1"/>
</dbReference>
<protein>
    <submittedName>
        <fullName evidence="2">Cobyrinic acid ac-diamide synthase</fullName>
    </submittedName>
</protein>
<comment type="caution">
    <text evidence="2">The sequence shown here is derived from an EMBL/GenBank/DDBJ whole genome shotgun (WGS) entry which is preliminary data.</text>
</comment>
<dbReference type="Pfam" id="PF01656">
    <property type="entry name" value="CbiA"/>
    <property type="match status" value="1"/>
</dbReference>
<feature type="domain" description="CobQ/CobB/MinD/ParA nucleotide binding" evidence="1">
    <location>
        <begin position="2"/>
        <end position="165"/>
    </location>
</feature>
<evidence type="ECO:0000259" key="1">
    <source>
        <dbReference type="Pfam" id="PF01656"/>
    </source>
</evidence>
<dbReference type="GO" id="GO:0016887">
    <property type="term" value="F:ATP hydrolysis activity"/>
    <property type="evidence" value="ECO:0007669"/>
    <property type="project" value="TreeGrafter"/>
</dbReference>
<evidence type="ECO:0000313" key="2">
    <source>
        <dbReference type="EMBL" id="NLV10601.1"/>
    </source>
</evidence>
<dbReference type="EMBL" id="WOYG01000001">
    <property type="protein sequence ID" value="NLV10601.1"/>
    <property type="molecule type" value="Genomic_DNA"/>
</dbReference>
<dbReference type="GO" id="GO:0009898">
    <property type="term" value="C:cytoplasmic side of plasma membrane"/>
    <property type="evidence" value="ECO:0007669"/>
    <property type="project" value="TreeGrafter"/>
</dbReference>
<dbReference type="GO" id="GO:0051782">
    <property type="term" value="P:negative regulation of cell division"/>
    <property type="evidence" value="ECO:0007669"/>
    <property type="project" value="TreeGrafter"/>
</dbReference>
<reference evidence="2" key="1">
    <citation type="submission" date="2019-12" db="EMBL/GenBank/DDBJ databases">
        <title>Whole-genome sequence of Halomicrobium mukohataei pws1.</title>
        <authorList>
            <person name="Verma D.K."/>
            <person name="Gopal K."/>
            <person name="Prasad E.S."/>
        </authorList>
    </citation>
    <scope>NUCLEOTIDE SEQUENCE</scope>
    <source>
        <strain evidence="2">Pws1</strain>
    </source>
</reference>
<accession>A0A847UH81</accession>
<sequence length="208" mass="20794">MLAIAGGKGGSGKTTTTACLARGLAGEGRAPIAVDGDCDMPDLHLVAGACPRPGIGAYEDGASLDEVTHSAVELPGVEVLPAGRGGVEALEATLEQLAATPRPVVVDTPAGASPVVATALRAADAVVVVSTATPESLEDAAKTAAMARTLGTSVLGAVVTRSEGRIEPEPLLGCQTLAHVPDVTAPLTDGTVATRYDRVVDEVAERNI</sequence>
<dbReference type="InterPro" id="IPR027417">
    <property type="entry name" value="P-loop_NTPase"/>
</dbReference>
<dbReference type="GO" id="GO:0005829">
    <property type="term" value="C:cytosol"/>
    <property type="evidence" value="ECO:0007669"/>
    <property type="project" value="TreeGrafter"/>
</dbReference>
<organism evidence="2 3">
    <name type="scientific">Halomicrobium mukohataei</name>
    <dbReference type="NCBI Taxonomy" id="57705"/>
    <lineage>
        <taxon>Archaea</taxon>
        <taxon>Methanobacteriati</taxon>
        <taxon>Methanobacteriota</taxon>
        <taxon>Stenosarchaea group</taxon>
        <taxon>Halobacteria</taxon>
        <taxon>Halobacteriales</taxon>
        <taxon>Haloarculaceae</taxon>
        <taxon>Halomicrobium</taxon>
    </lineage>
</organism>
<dbReference type="InterPro" id="IPR002586">
    <property type="entry name" value="CobQ/CobB/MinD/ParA_Nub-bd_dom"/>
</dbReference>
<dbReference type="PANTHER" id="PTHR43384">
    <property type="entry name" value="SEPTUM SITE-DETERMINING PROTEIN MIND HOMOLOG, CHLOROPLASTIC-RELATED"/>
    <property type="match status" value="1"/>
</dbReference>
<dbReference type="Gene3D" id="3.40.50.300">
    <property type="entry name" value="P-loop containing nucleotide triphosphate hydrolases"/>
    <property type="match status" value="1"/>
</dbReference>
<dbReference type="PANTHER" id="PTHR43384:SF10">
    <property type="entry name" value="ATPASE INVOLVED IN CHROMOSOME PARTITIONING, PARA_MIND FAMILY"/>
    <property type="match status" value="1"/>
</dbReference>